<evidence type="ECO:0000313" key="1">
    <source>
        <dbReference type="EMBL" id="MBL1110346.1"/>
    </source>
</evidence>
<comment type="caution">
    <text evidence="1">The sequence shown here is derived from an EMBL/GenBank/DDBJ whole genome shotgun (WGS) entry which is preliminary data.</text>
</comment>
<keyword evidence="2" id="KW-1185">Reference proteome</keyword>
<proteinExistence type="predicted"/>
<organism evidence="1 2">
    <name type="scientific">Streptomyces musisoli</name>
    <dbReference type="NCBI Taxonomy" id="2802280"/>
    <lineage>
        <taxon>Bacteria</taxon>
        <taxon>Bacillati</taxon>
        <taxon>Actinomycetota</taxon>
        <taxon>Actinomycetes</taxon>
        <taxon>Kitasatosporales</taxon>
        <taxon>Streptomycetaceae</taxon>
        <taxon>Streptomyces</taxon>
    </lineage>
</organism>
<dbReference type="Proteomes" id="UP000621386">
    <property type="component" value="Unassembled WGS sequence"/>
</dbReference>
<protein>
    <recommendedName>
        <fullName evidence="3">PBS lyase</fullName>
    </recommendedName>
</protein>
<accession>A0ABS1PD82</accession>
<evidence type="ECO:0008006" key="3">
    <source>
        <dbReference type="Google" id="ProtNLM"/>
    </source>
</evidence>
<evidence type="ECO:0000313" key="2">
    <source>
        <dbReference type="Proteomes" id="UP000621386"/>
    </source>
</evidence>
<gene>
    <name evidence="1" type="ORF">JK361_38330</name>
</gene>
<name>A0ABS1PD82_9ACTN</name>
<dbReference type="RefSeq" id="WP_201827317.1">
    <property type="nucleotide sequence ID" value="NZ_JAERRH010000036.1"/>
</dbReference>
<dbReference type="EMBL" id="JAERRH010000036">
    <property type="protein sequence ID" value="MBL1110346.1"/>
    <property type="molecule type" value="Genomic_DNA"/>
</dbReference>
<reference evidence="1 2" key="1">
    <citation type="submission" date="2021-01" db="EMBL/GenBank/DDBJ databases">
        <title>WGS of actinomycetes isolated from Thailand.</title>
        <authorList>
            <person name="Thawai C."/>
        </authorList>
    </citation>
    <scope>NUCLEOTIDE SEQUENCE [LARGE SCALE GENOMIC DNA]</scope>
    <source>
        <strain evidence="1 2">CH5-8</strain>
    </source>
</reference>
<sequence length="360" mass="39057">MAGTSVEAVDAVDWSRFRTGMPEHHPVKEVPRALRRLVRRGPAATEEDCHPLYSCLFAPGGGLPSAAAAALPFLTALASDPANGARVALVELLGALNGAAREAGEQGTHGAWREEWRRQGDKITALLADREPSVRRAALLLADDDVLLERWHAETEPAVRLPLLLALGTRAATTADAPGTGDQHHRPAAHLPGHRRSLGAFVGELPGHPLKDAFGDGEFVPLGPHSRQLFDQLLFEFVQFRTPRGDPFQQLGIQHAPDRRRLPDYGEQNRTLKLPTSADDRLFRGQSLRMSLLVGPVMRQTLSFGRGLGIELGQRPVPVLDDVVLVINLSKTLGDGLQPGRAGRLHLFDQLQEHDTGAAV</sequence>